<dbReference type="AlphaFoldDB" id="M5RS01"/>
<reference evidence="2 3" key="1">
    <citation type="journal article" date="2013" name="Mar. Genomics">
        <title>Expression of sulfatases in Rhodopirellula baltica and the diversity of sulfatases in the genus Rhodopirellula.</title>
        <authorList>
            <person name="Wegner C.E."/>
            <person name="Richter-Heitmann T."/>
            <person name="Klindworth A."/>
            <person name="Klockow C."/>
            <person name="Richter M."/>
            <person name="Achstetter T."/>
            <person name="Glockner F.O."/>
            <person name="Harder J."/>
        </authorList>
    </citation>
    <scope>NUCLEOTIDE SEQUENCE [LARGE SCALE GENOMIC DNA]</scope>
    <source>
        <strain evidence="2 3">SM1</strain>
    </source>
</reference>
<dbReference type="PATRIC" id="fig|1265738.3.peg.940"/>
<accession>M5RS01</accession>
<organism evidence="2 3">
    <name type="scientific">Rhodopirellula maiorica SM1</name>
    <dbReference type="NCBI Taxonomy" id="1265738"/>
    <lineage>
        <taxon>Bacteria</taxon>
        <taxon>Pseudomonadati</taxon>
        <taxon>Planctomycetota</taxon>
        <taxon>Planctomycetia</taxon>
        <taxon>Pirellulales</taxon>
        <taxon>Pirellulaceae</taxon>
        <taxon>Novipirellula</taxon>
    </lineage>
</organism>
<proteinExistence type="predicted"/>
<feature type="compositionally biased region" description="Polar residues" evidence="1">
    <location>
        <begin position="1"/>
        <end position="13"/>
    </location>
</feature>
<evidence type="ECO:0000313" key="3">
    <source>
        <dbReference type="Proteomes" id="UP000011991"/>
    </source>
</evidence>
<name>M5RS01_9BACT</name>
<evidence type="ECO:0000313" key="2">
    <source>
        <dbReference type="EMBL" id="EMI22123.1"/>
    </source>
</evidence>
<dbReference type="EMBL" id="ANOG01000146">
    <property type="protein sequence ID" value="EMI22123.1"/>
    <property type="molecule type" value="Genomic_DNA"/>
</dbReference>
<sequence length="44" mass="4550">MHTGTAASPQEPSSSHERHRGMALAATKCHGQPFMVGVCVASSV</sequence>
<feature type="region of interest" description="Disordered" evidence="1">
    <location>
        <begin position="1"/>
        <end position="22"/>
    </location>
</feature>
<gene>
    <name evidence="2" type="ORF">RMSM_00948</name>
</gene>
<comment type="caution">
    <text evidence="2">The sequence shown here is derived from an EMBL/GenBank/DDBJ whole genome shotgun (WGS) entry which is preliminary data.</text>
</comment>
<evidence type="ECO:0000256" key="1">
    <source>
        <dbReference type="SAM" id="MobiDB-lite"/>
    </source>
</evidence>
<dbReference type="Proteomes" id="UP000011991">
    <property type="component" value="Unassembled WGS sequence"/>
</dbReference>
<keyword evidence="3" id="KW-1185">Reference proteome</keyword>
<protein>
    <submittedName>
        <fullName evidence="2">Uncharacterized protein</fullName>
    </submittedName>
</protein>